<keyword evidence="2" id="KW-1185">Reference proteome</keyword>
<dbReference type="EMBL" id="JARBJD010000014">
    <property type="protein sequence ID" value="KAK2961771.1"/>
    <property type="molecule type" value="Genomic_DNA"/>
</dbReference>
<gene>
    <name evidence="1" type="ORF">BLNAU_3208</name>
</gene>
<accession>A0ABQ9YDD6</accession>
<dbReference type="PROSITE" id="PS51257">
    <property type="entry name" value="PROKAR_LIPOPROTEIN"/>
    <property type="match status" value="1"/>
</dbReference>
<proteinExistence type="predicted"/>
<comment type="caution">
    <text evidence="1">The sequence shown here is derived from an EMBL/GenBank/DDBJ whole genome shotgun (WGS) entry which is preliminary data.</text>
</comment>
<name>A0ABQ9YDD6_9EUKA</name>
<sequence>MGRSSMISSEAHGVTLPTSLTGCENAYYTPVRRGADKCGRLECMRTSPNLEISTACQYPPGSQYGEEPIGSYWRNRLYRSHLLFSEEETFRDGRDRMCLPGHINLGARKLLSVAENLTSSTSIDDFLKAIGHGSPHPAAVFVDSMNVLLSSPHPSIVKGTLSFIDECLYHCSDSNCLALVSSKLIPRICSTPHLLDLSVIDDLLILRDILLILKNSLRLASLDAIQSLSARFDTEPKSIRNVVLHEVLIPIEPSLVQISHNPHLLSWKDGYRETFIFLNTVFEMIPFHQPTLDFICSSRIPIAFQSLLSKVDDEYTHQFVIWLMTRDIRYWKEEGAETWYRGRILLQTLEQEGFHEEIEQTLLHNKSTEHGSNVRTNSFDILNYLGINSPKPR</sequence>
<protein>
    <submittedName>
        <fullName evidence="1">Uncharacterized protein</fullName>
    </submittedName>
</protein>
<evidence type="ECO:0000313" key="2">
    <source>
        <dbReference type="Proteomes" id="UP001281761"/>
    </source>
</evidence>
<dbReference type="Proteomes" id="UP001281761">
    <property type="component" value="Unassembled WGS sequence"/>
</dbReference>
<evidence type="ECO:0000313" key="1">
    <source>
        <dbReference type="EMBL" id="KAK2961771.1"/>
    </source>
</evidence>
<organism evidence="1 2">
    <name type="scientific">Blattamonas nauphoetae</name>
    <dbReference type="NCBI Taxonomy" id="2049346"/>
    <lineage>
        <taxon>Eukaryota</taxon>
        <taxon>Metamonada</taxon>
        <taxon>Preaxostyla</taxon>
        <taxon>Oxymonadida</taxon>
        <taxon>Blattamonas</taxon>
    </lineage>
</organism>
<reference evidence="1 2" key="1">
    <citation type="journal article" date="2022" name="bioRxiv">
        <title>Genomics of Preaxostyla Flagellates Illuminates Evolutionary Transitions and the Path Towards Mitochondrial Loss.</title>
        <authorList>
            <person name="Novak L.V.F."/>
            <person name="Treitli S.C."/>
            <person name="Pyrih J."/>
            <person name="Halakuc P."/>
            <person name="Pipaliya S.V."/>
            <person name="Vacek V."/>
            <person name="Brzon O."/>
            <person name="Soukal P."/>
            <person name="Eme L."/>
            <person name="Dacks J.B."/>
            <person name="Karnkowska A."/>
            <person name="Elias M."/>
            <person name="Hampl V."/>
        </authorList>
    </citation>
    <scope>NUCLEOTIDE SEQUENCE [LARGE SCALE GENOMIC DNA]</scope>
    <source>
        <strain evidence="1">NAU3</strain>
        <tissue evidence="1">Gut</tissue>
    </source>
</reference>